<dbReference type="EMBL" id="GBRH01229489">
    <property type="protein sequence ID" value="JAD68406.1"/>
    <property type="molecule type" value="Transcribed_RNA"/>
</dbReference>
<accession>A0A0A9BYL0</accession>
<organism evidence="1">
    <name type="scientific">Arundo donax</name>
    <name type="common">Giant reed</name>
    <name type="synonym">Donax arundinaceus</name>
    <dbReference type="NCBI Taxonomy" id="35708"/>
    <lineage>
        <taxon>Eukaryota</taxon>
        <taxon>Viridiplantae</taxon>
        <taxon>Streptophyta</taxon>
        <taxon>Embryophyta</taxon>
        <taxon>Tracheophyta</taxon>
        <taxon>Spermatophyta</taxon>
        <taxon>Magnoliopsida</taxon>
        <taxon>Liliopsida</taxon>
        <taxon>Poales</taxon>
        <taxon>Poaceae</taxon>
        <taxon>PACMAD clade</taxon>
        <taxon>Arundinoideae</taxon>
        <taxon>Arundineae</taxon>
        <taxon>Arundo</taxon>
    </lineage>
</organism>
<protein>
    <submittedName>
        <fullName evidence="1">Uncharacterized protein</fullName>
    </submittedName>
</protein>
<evidence type="ECO:0000313" key="1">
    <source>
        <dbReference type="EMBL" id="JAD68406.1"/>
    </source>
</evidence>
<sequence>MLVIWFHSYLVKYESIVNPSVLFRSWFFNQ</sequence>
<dbReference type="AlphaFoldDB" id="A0A0A9BYL0"/>
<name>A0A0A9BYL0_ARUDO</name>
<proteinExistence type="predicted"/>
<reference evidence="1" key="1">
    <citation type="submission" date="2014-09" db="EMBL/GenBank/DDBJ databases">
        <authorList>
            <person name="Magalhaes I.L.F."/>
            <person name="Oliveira U."/>
            <person name="Santos F.R."/>
            <person name="Vidigal T.H.D.A."/>
            <person name="Brescovit A.D."/>
            <person name="Santos A.J."/>
        </authorList>
    </citation>
    <scope>NUCLEOTIDE SEQUENCE</scope>
    <source>
        <tissue evidence="1">Shoot tissue taken approximately 20 cm above the soil surface</tissue>
    </source>
</reference>
<reference evidence="1" key="2">
    <citation type="journal article" date="2015" name="Data Brief">
        <title>Shoot transcriptome of the giant reed, Arundo donax.</title>
        <authorList>
            <person name="Barrero R.A."/>
            <person name="Guerrero F.D."/>
            <person name="Moolhuijzen P."/>
            <person name="Goolsby J.A."/>
            <person name="Tidwell J."/>
            <person name="Bellgard S.E."/>
            <person name="Bellgard M.I."/>
        </authorList>
    </citation>
    <scope>NUCLEOTIDE SEQUENCE</scope>
    <source>
        <tissue evidence="1">Shoot tissue taken approximately 20 cm above the soil surface</tissue>
    </source>
</reference>